<dbReference type="CDD" id="cd03802">
    <property type="entry name" value="GT4_AviGT4-like"/>
    <property type="match status" value="1"/>
</dbReference>
<dbReference type="Pfam" id="PF13439">
    <property type="entry name" value="Glyco_transf_4"/>
    <property type="match status" value="1"/>
</dbReference>
<dbReference type="RefSeq" id="WP_128561420.1">
    <property type="nucleotide sequence ID" value="NZ_BPQH01000002.1"/>
</dbReference>
<evidence type="ECO:0000259" key="2">
    <source>
        <dbReference type="Pfam" id="PF13439"/>
    </source>
</evidence>
<dbReference type="Gene3D" id="3.40.50.2000">
    <property type="entry name" value="Glycogen Phosphorylase B"/>
    <property type="match status" value="2"/>
</dbReference>
<comment type="caution">
    <text evidence="3">The sequence shown here is derived from an EMBL/GenBank/DDBJ whole genome shotgun (WGS) entry which is preliminary data.</text>
</comment>
<dbReference type="Proteomes" id="UP001055167">
    <property type="component" value="Unassembled WGS sequence"/>
</dbReference>
<dbReference type="Pfam" id="PF00534">
    <property type="entry name" value="Glycos_transf_1"/>
    <property type="match status" value="1"/>
</dbReference>
<dbReference type="InterPro" id="IPR001296">
    <property type="entry name" value="Glyco_trans_1"/>
</dbReference>
<dbReference type="PANTHER" id="PTHR12526:SF595">
    <property type="entry name" value="BLL5217 PROTEIN"/>
    <property type="match status" value="1"/>
</dbReference>
<protein>
    <submittedName>
        <fullName evidence="3">D-inositol-3-phosphate glycosyltransferase</fullName>
    </submittedName>
</protein>
<feature type="domain" description="Glycosyltransferase subfamily 4-like N-terminal" evidence="2">
    <location>
        <begin position="18"/>
        <end position="120"/>
    </location>
</feature>
<evidence type="ECO:0000259" key="1">
    <source>
        <dbReference type="Pfam" id="PF00534"/>
    </source>
</evidence>
<sequence length="381" mass="42161">MRIAQIAPLAEAVPPKFYGGTERVVSWLTEELVRQGHDVTLFASGDSETSAKLVACCPEGLRLAGIRDHVASHLAMLYHLRRRADEFDVIHFHIDLLQYPLFEEFNHKCVTTLHGRLDVPDFMPVYRTFTGMPLVSISDHQRGPMPSNANWLSTIHHGLPTENCRFSPKPKDGGYLAFLGRISPEKRPDRAIEMAKRSGVKLKIAAKVDKADQDYWDEVIEPMIHHPLIEYIGEINEDQKHEFLGNALALAFPIDWPEPFGLVMIEAMSAGTPVIAWRNGSVPEVIEDGVSGVVVDSMDAAVAAVDTVKSMSREGVRRYFETRFTAGVMARSYVAAYESLLAREADVIKLPGLSFAAPGIEINGATNGASHILRPAQLRAV</sequence>
<reference evidence="3" key="2">
    <citation type="submission" date="2021-08" db="EMBL/GenBank/DDBJ databases">
        <authorList>
            <person name="Tani A."/>
            <person name="Ola A."/>
            <person name="Ogura Y."/>
            <person name="Katsura K."/>
            <person name="Hayashi T."/>
        </authorList>
    </citation>
    <scope>NUCLEOTIDE SEQUENCE</scope>
    <source>
        <strain evidence="3">KCTC 52305</strain>
    </source>
</reference>
<organism evidence="3 4">
    <name type="scientific">Methylobacterium crusticola</name>
    <dbReference type="NCBI Taxonomy" id="1697972"/>
    <lineage>
        <taxon>Bacteria</taxon>
        <taxon>Pseudomonadati</taxon>
        <taxon>Pseudomonadota</taxon>
        <taxon>Alphaproteobacteria</taxon>
        <taxon>Hyphomicrobiales</taxon>
        <taxon>Methylobacteriaceae</taxon>
        <taxon>Methylobacterium</taxon>
    </lineage>
</organism>
<gene>
    <name evidence="3" type="primary">mshA_8</name>
    <name evidence="3" type="ORF">OPKNFCMD_0883</name>
</gene>
<accession>A0ABQ4QSK2</accession>
<name>A0ABQ4QSK2_9HYPH</name>
<keyword evidence="4" id="KW-1185">Reference proteome</keyword>
<proteinExistence type="predicted"/>
<dbReference type="InterPro" id="IPR028098">
    <property type="entry name" value="Glyco_trans_4-like_N"/>
</dbReference>
<reference evidence="3" key="1">
    <citation type="journal article" date="2021" name="Front. Microbiol.">
        <title>Comprehensive Comparative Genomics and Phenotyping of Methylobacterium Species.</title>
        <authorList>
            <person name="Alessa O."/>
            <person name="Ogura Y."/>
            <person name="Fujitani Y."/>
            <person name="Takami H."/>
            <person name="Hayashi T."/>
            <person name="Sahin N."/>
            <person name="Tani A."/>
        </authorList>
    </citation>
    <scope>NUCLEOTIDE SEQUENCE</scope>
    <source>
        <strain evidence="3">KCTC 52305</strain>
    </source>
</reference>
<dbReference type="PANTHER" id="PTHR12526">
    <property type="entry name" value="GLYCOSYLTRANSFERASE"/>
    <property type="match status" value="1"/>
</dbReference>
<dbReference type="EMBL" id="BPQH01000002">
    <property type="protein sequence ID" value="GJD48167.1"/>
    <property type="molecule type" value="Genomic_DNA"/>
</dbReference>
<evidence type="ECO:0000313" key="3">
    <source>
        <dbReference type="EMBL" id="GJD48167.1"/>
    </source>
</evidence>
<feature type="domain" description="Glycosyl transferase family 1" evidence="1">
    <location>
        <begin position="166"/>
        <end position="309"/>
    </location>
</feature>
<dbReference type="SUPFAM" id="SSF53756">
    <property type="entry name" value="UDP-Glycosyltransferase/glycogen phosphorylase"/>
    <property type="match status" value="1"/>
</dbReference>
<evidence type="ECO:0000313" key="4">
    <source>
        <dbReference type="Proteomes" id="UP001055167"/>
    </source>
</evidence>